<proteinExistence type="predicted"/>
<sequence length="234" mass="26669">MVLRIDEAELRAKLFEHKEQIGFGPIANGVVIIIEGLFYIPAALTSGLDQMFQGLLLALSIIFIFYGVWSLITACRNKYGAITLYEDIANMDRTERRSSIIAVKDANRYLLYRDLGWGCDFFPNHATASSTDEDVRQLTTYFADEFGIPAKGFTLSHICVKDSEKPSTEHDGEIRYYEYTLYRASVTVMPDAWRSTEFHVGAKDCRWMTLDEMLADPVINKINHDVVTMVRDNL</sequence>
<feature type="transmembrane region" description="Helical" evidence="1">
    <location>
        <begin position="52"/>
        <end position="72"/>
    </location>
</feature>
<organism evidence="2 3">
    <name type="scientific">Bifidobacterium longum subsp. suis</name>
    <dbReference type="NCBI Taxonomy" id="1695"/>
    <lineage>
        <taxon>Bacteria</taxon>
        <taxon>Bacillati</taxon>
        <taxon>Actinomycetota</taxon>
        <taxon>Actinomycetes</taxon>
        <taxon>Bifidobacteriales</taxon>
        <taxon>Bifidobacteriaceae</taxon>
        <taxon>Bifidobacterium</taxon>
    </lineage>
</organism>
<dbReference type="RefSeq" id="WP_231938245.1">
    <property type="nucleotide sequence ID" value="NZ_JGZA01000009.1"/>
</dbReference>
<accession>A0A087BKB5</accession>
<dbReference type="AlphaFoldDB" id="A0A087BKB5"/>
<gene>
    <name evidence="2" type="ORF">BLSS_1766</name>
</gene>
<dbReference type="EMBL" id="JGZA01000009">
    <property type="protein sequence ID" value="KFI71465.1"/>
    <property type="molecule type" value="Genomic_DNA"/>
</dbReference>
<keyword evidence="1" id="KW-0472">Membrane</keyword>
<evidence type="ECO:0000313" key="2">
    <source>
        <dbReference type="EMBL" id="KFI71465.1"/>
    </source>
</evidence>
<comment type="caution">
    <text evidence="2">The sequence shown here is derived from an EMBL/GenBank/DDBJ whole genome shotgun (WGS) entry which is preliminary data.</text>
</comment>
<evidence type="ECO:0000256" key="1">
    <source>
        <dbReference type="SAM" id="Phobius"/>
    </source>
</evidence>
<reference evidence="2 3" key="1">
    <citation type="submission" date="2014-03" db="EMBL/GenBank/DDBJ databases">
        <title>Genomics of Bifidobacteria.</title>
        <authorList>
            <person name="Ventura M."/>
            <person name="Milani C."/>
            <person name="Lugli G.A."/>
        </authorList>
    </citation>
    <scope>NUCLEOTIDE SEQUENCE [LARGE SCALE GENOMIC DNA]</scope>
    <source>
        <strain evidence="2 3">LMG 21814</strain>
    </source>
</reference>
<keyword evidence="1" id="KW-1133">Transmembrane helix</keyword>
<name>A0A087BKB5_BIFLN</name>
<feature type="transmembrane region" description="Helical" evidence="1">
    <location>
        <begin position="21"/>
        <end position="40"/>
    </location>
</feature>
<protein>
    <submittedName>
        <fullName evidence="2">Uncharacterized protein</fullName>
    </submittedName>
</protein>
<dbReference type="Proteomes" id="UP000029024">
    <property type="component" value="Unassembled WGS sequence"/>
</dbReference>
<keyword evidence="1" id="KW-0812">Transmembrane</keyword>
<evidence type="ECO:0000313" key="3">
    <source>
        <dbReference type="Proteomes" id="UP000029024"/>
    </source>
</evidence>